<keyword evidence="7" id="KW-0150">Chloroplast</keyword>
<dbReference type="GO" id="GO:0009706">
    <property type="term" value="C:chloroplast inner membrane"/>
    <property type="evidence" value="ECO:0007669"/>
    <property type="project" value="UniProtKB-SubCell"/>
</dbReference>
<comment type="function">
    <text evidence="7">Involved in protein precursor import into chloroplasts.</text>
</comment>
<dbReference type="Proteomes" id="UP000265515">
    <property type="component" value="Unassembled WGS sequence"/>
</dbReference>
<evidence type="ECO:0000256" key="7">
    <source>
        <dbReference type="RuleBase" id="RU367003"/>
    </source>
</evidence>
<proteinExistence type="inferred from homology"/>
<evidence type="ECO:0000313" key="9">
    <source>
        <dbReference type="EMBL" id="GBG62217.1"/>
    </source>
</evidence>
<dbReference type="STRING" id="69332.A0A388JWS6"/>
<evidence type="ECO:0000256" key="1">
    <source>
        <dbReference type="ARBA" id="ARBA00004478"/>
    </source>
</evidence>
<feature type="region of interest" description="Disordered" evidence="8">
    <location>
        <begin position="156"/>
        <end position="176"/>
    </location>
</feature>
<evidence type="ECO:0000313" key="10">
    <source>
        <dbReference type="Proteomes" id="UP000265515"/>
    </source>
</evidence>
<comment type="subcellular location">
    <subcellularLocation>
        <location evidence="1">Plastid</location>
        <location evidence="1">Chloroplast inner membrane</location>
        <topology evidence="1">Multi-pass membrane protein</topology>
    </subcellularLocation>
    <subcellularLocation>
        <location evidence="7">Plastid</location>
        <location evidence="7">Chloroplast membrane</location>
        <topology evidence="7">Multi-pass membrane protein</topology>
    </subcellularLocation>
</comment>
<dbReference type="Pfam" id="PF16166">
    <property type="entry name" value="TIC20"/>
    <property type="match status" value="1"/>
</dbReference>
<keyword evidence="10" id="KW-1185">Reference proteome</keyword>
<dbReference type="InterPro" id="IPR005691">
    <property type="entry name" value="Tic20"/>
</dbReference>
<dbReference type="EMBL" id="BFEA01000027">
    <property type="protein sequence ID" value="GBG62217.1"/>
    <property type="molecule type" value="Genomic_DNA"/>
</dbReference>
<feature type="transmembrane region" description="Helical" evidence="7">
    <location>
        <begin position="266"/>
        <end position="284"/>
    </location>
</feature>
<comment type="caution">
    <text evidence="7">Lacks conserved residue(s) required for the propagation of feature annotation.</text>
</comment>
<protein>
    <recommendedName>
        <fullName evidence="7">Protein TIC 20</fullName>
    </recommendedName>
</protein>
<comment type="similarity">
    <text evidence="2 7">Belongs to the Tic20 family.</text>
</comment>
<dbReference type="PANTHER" id="PTHR33510:SF5">
    <property type="entry name" value="PROTEIN TIC 20-II, CHLOROPLASTIC"/>
    <property type="match status" value="1"/>
</dbReference>
<dbReference type="AlphaFoldDB" id="A0A388JWS6"/>
<evidence type="ECO:0000256" key="5">
    <source>
        <dbReference type="ARBA" id="ARBA00022989"/>
    </source>
</evidence>
<keyword evidence="4" id="KW-1001">Plastid inner membrane</keyword>
<dbReference type="PANTHER" id="PTHR33510">
    <property type="entry name" value="PROTEIN TIC 20-II, CHLOROPLASTIC"/>
    <property type="match status" value="1"/>
</dbReference>
<evidence type="ECO:0000256" key="8">
    <source>
        <dbReference type="SAM" id="MobiDB-lite"/>
    </source>
</evidence>
<sequence>MSVVVGGCPRAIDVSSRRAAVQANVLSRCLTLSQKAIQFSEPFVPIVAAGPQLCAIPQRLQNGPASERAGTFKQSQMVARSGYHGRPCSAREAQRNERCVVFGMCRLSLQGVSTPRSGPDSCSRCAWAAYRWSQSSVFGCVGGHGGGEGCKLSSSRFPLSDSEGRGKRRLKSKRKQGAIIPQAKRGDSIDYGDQIIASTAYFLPFLDGVDYGRYLLCEFPLMRKMITPLASVVSVYNSIPFGSFIPFFLLYFVVVKNTRYSCFVRFNTMQAITLDILLILPRLIERLISPSSGFAIRLFVIFYNTVFLFLLASFVFGVASCILEKTVRLPLVGDAADQQIM</sequence>
<gene>
    <name evidence="9" type="ORF">CBR_g29825</name>
</gene>
<organism evidence="9 10">
    <name type="scientific">Chara braunii</name>
    <name type="common">Braun's stonewort</name>
    <dbReference type="NCBI Taxonomy" id="69332"/>
    <lineage>
        <taxon>Eukaryota</taxon>
        <taxon>Viridiplantae</taxon>
        <taxon>Streptophyta</taxon>
        <taxon>Charophyceae</taxon>
        <taxon>Charales</taxon>
        <taxon>Characeae</taxon>
        <taxon>Chara</taxon>
    </lineage>
</organism>
<accession>A0A388JWS6</accession>
<dbReference type="OrthoDB" id="414558at2759"/>
<feature type="transmembrane region" description="Helical" evidence="7">
    <location>
        <begin position="235"/>
        <end position="254"/>
    </location>
</feature>
<feature type="compositionally biased region" description="Basic residues" evidence="8">
    <location>
        <begin position="166"/>
        <end position="176"/>
    </location>
</feature>
<reference evidence="9 10" key="1">
    <citation type="journal article" date="2018" name="Cell">
        <title>The Chara Genome: Secondary Complexity and Implications for Plant Terrestrialization.</title>
        <authorList>
            <person name="Nishiyama T."/>
            <person name="Sakayama H."/>
            <person name="Vries J.D."/>
            <person name="Buschmann H."/>
            <person name="Saint-Marcoux D."/>
            <person name="Ullrich K.K."/>
            <person name="Haas F.B."/>
            <person name="Vanderstraeten L."/>
            <person name="Becker D."/>
            <person name="Lang D."/>
            <person name="Vosolsobe S."/>
            <person name="Rombauts S."/>
            <person name="Wilhelmsson P.K.I."/>
            <person name="Janitza P."/>
            <person name="Kern R."/>
            <person name="Heyl A."/>
            <person name="Rumpler F."/>
            <person name="Villalobos L.I.A.C."/>
            <person name="Clay J.M."/>
            <person name="Skokan R."/>
            <person name="Toyoda A."/>
            <person name="Suzuki Y."/>
            <person name="Kagoshima H."/>
            <person name="Schijlen E."/>
            <person name="Tajeshwar N."/>
            <person name="Catarino B."/>
            <person name="Hetherington A.J."/>
            <person name="Saltykova A."/>
            <person name="Bonnot C."/>
            <person name="Breuninger H."/>
            <person name="Symeonidi A."/>
            <person name="Radhakrishnan G.V."/>
            <person name="Van Nieuwerburgh F."/>
            <person name="Deforce D."/>
            <person name="Chang C."/>
            <person name="Karol K.G."/>
            <person name="Hedrich R."/>
            <person name="Ulvskov P."/>
            <person name="Glockner G."/>
            <person name="Delwiche C.F."/>
            <person name="Petrasek J."/>
            <person name="Van de Peer Y."/>
            <person name="Friml J."/>
            <person name="Beilby M."/>
            <person name="Dolan L."/>
            <person name="Kohara Y."/>
            <person name="Sugano S."/>
            <person name="Fujiyama A."/>
            <person name="Delaux P.-M."/>
            <person name="Quint M."/>
            <person name="TheiBen G."/>
            <person name="Hagemann M."/>
            <person name="Harholt J."/>
            <person name="Dunand C."/>
            <person name="Zachgo S."/>
            <person name="Langdale J."/>
            <person name="Maumus F."/>
            <person name="Straeten D.V.D."/>
            <person name="Gould S.B."/>
            <person name="Rensing S.A."/>
        </authorList>
    </citation>
    <scope>NUCLEOTIDE SEQUENCE [LARGE SCALE GENOMIC DNA]</scope>
    <source>
        <strain evidence="9 10">S276</strain>
    </source>
</reference>
<keyword evidence="7" id="KW-0934">Plastid</keyword>
<keyword evidence="5 7" id="KW-1133">Transmembrane helix</keyword>
<dbReference type="Gramene" id="GBG62217">
    <property type="protein sequence ID" value="GBG62217"/>
    <property type="gene ID" value="CBR_g29825"/>
</dbReference>
<comment type="caution">
    <text evidence="9">The sequence shown here is derived from an EMBL/GenBank/DDBJ whole genome shotgun (WGS) entry which is preliminary data.</text>
</comment>
<evidence type="ECO:0000256" key="3">
    <source>
        <dbReference type="ARBA" id="ARBA00022692"/>
    </source>
</evidence>
<name>A0A388JWS6_CHABU</name>
<evidence type="ECO:0000256" key="2">
    <source>
        <dbReference type="ARBA" id="ARBA00009596"/>
    </source>
</evidence>
<keyword evidence="6 7" id="KW-0472">Membrane</keyword>
<keyword evidence="3 7" id="KW-0812">Transmembrane</keyword>
<evidence type="ECO:0000256" key="4">
    <source>
        <dbReference type="ARBA" id="ARBA00022780"/>
    </source>
</evidence>
<feature type="transmembrane region" description="Helical" evidence="7">
    <location>
        <begin position="296"/>
        <end position="323"/>
    </location>
</feature>
<evidence type="ECO:0000256" key="6">
    <source>
        <dbReference type="ARBA" id="ARBA00023136"/>
    </source>
</evidence>